<dbReference type="AlphaFoldDB" id="A0A1L5PC10"/>
<dbReference type="EMBL" id="CP017243">
    <property type="protein sequence ID" value="APO77655.1"/>
    <property type="molecule type" value="Genomic_DNA"/>
</dbReference>
<evidence type="ECO:0000313" key="1">
    <source>
        <dbReference type="EMBL" id="APO77655.1"/>
    </source>
</evidence>
<proteinExistence type="predicted"/>
<gene>
    <name evidence="1" type="ORF">AM571_PB00374</name>
</gene>
<protein>
    <submittedName>
        <fullName evidence="1">Uncharacterized protein</fullName>
    </submittedName>
</protein>
<keyword evidence="1" id="KW-0614">Plasmid</keyword>
<accession>A0A1L5PC10</accession>
<geneLocation type="plasmid" evidence="2">
    <name>prsp8c3b</name>
</geneLocation>
<name>A0A1L5PC10_RHIET</name>
<evidence type="ECO:0000313" key="2">
    <source>
        <dbReference type="Proteomes" id="UP000185109"/>
    </source>
</evidence>
<sequence>MVKEPRTNPGFSFVGWRFKDQMLRTHAGENVEALGPRFAALAAAVLTKTERSFLAASAAIRLIDVPRRTCGLALSAETRVAKECCFYDKTRGVCRSNVTGGSALHTAAIERRMGSPLASLLSHAIVFVNAFHPNNRFY</sequence>
<dbReference type="Proteomes" id="UP000185109">
    <property type="component" value="Plasmid pRsp8C3b"/>
</dbReference>
<reference evidence="1 2" key="1">
    <citation type="submission" date="2016-09" db="EMBL/GenBank/DDBJ databases">
        <title>The complete genome sequences of Rhizobium gallicum, symbiovars gallicum and phaseoli, symbionts associated to common bean (Phaseolus vulgaris).</title>
        <authorList>
            <person name="Bustos P."/>
            <person name="Santamaria R.I."/>
            <person name="Perez-Carrascal O.M."/>
            <person name="Juarez S."/>
            <person name="Lozano L."/>
            <person name="Martinez-Flores I."/>
            <person name="Martinez-Romero E."/>
            <person name="Cevallos M."/>
            <person name="Romero D."/>
            <person name="Davila G."/>
            <person name="Gonzalez V."/>
        </authorList>
    </citation>
    <scope>NUCLEOTIDE SEQUENCE [LARGE SCALE GENOMIC DNA]</scope>
    <source>
        <strain evidence="1 2">8C-3</strain>
        <plasmid evidence="2">Plasmid prsp8c3b</plasmid>
    </source>
</reference>
<organism evidence="1 2">
    <name type="scientific">Rhizobium etli 8C-3</name>
    <dbReference type="NCBI Taxonomy" id="538025"/>
    <lineage>
        <taxon>Bacteria</taxon>
        <taxon>Pseudomonadati</taxon>
        <taxon>Pseudomonadota</taxon>
        <taxon>Alphaproteobacteria</taxon>
        <taxon>Hyphomicrobiales</taxon>
        <taxon>Rhizobiaceae</taxon>
        <taxon>Rhizobium/Agrobacterium group</taxon>
        <taxon>Rhizobium</taxon>
    </lineage>
</organism>